<dbReference type="Gene3D" id="6.10.140.2220">
    <property type="match status" value="1"/>
</dbReference>
<dbReference type="Gene3D" id="2.170.270.10">
    <property type="entry name" value="SET domain"/>
    <property type="match status" value="1"/>
</dbReference>
<evidence type="ECO:0000256" key="5">
    <source>
        <dbReference type="ARBA" id="ARBA00022771"/>
    </source>
</evidence>
<reference evidence="14" key="1">
    <citation type="journal article" date="2023" name="Mol. Biol. Evol.">
        <title>Third-Generation Sequencing Reveals the Adaptive Role of the Epigenome in Three Deep-Sea Polychaetes.</title>
        <authorList>
            <person name="Perez M."/>
            <person name="Aroh O."/>
            <person name="Sun Y."/>
            <person name="Lan Y."/>
            <person name="Juniper S.K."/>
            <person name="Young C.R."/>
            <person name="Angers B."/>
            <person name="Qian P.Y."/>
        </authorList>
    </citation>
    <scope>NUCLEOTIDE SEQUENCE</scope>
    <source>
        <strain evidence="14">R07B-5</strain>
    </source>
</reference>
<dbReference type="PROSITE" id="PS50865">
    <property type="entry name" value="ZF_MYND_2"/>
    <property type="match status" value="1"/>
</dbReference>
<dbReference type="SUPFAM" id="SSF48452">
    <property type="entry name" value="TPR-like"/>
    <property type="match status" value="1"/>
</dbReference>
<dbReference type="Gene3D" id="1.10.220.160">
    <property type="match status" value="1"/>
</dbReference>
<dbReference type="PANTHER" id="PTHR46165">
    <property type="entry name" value="SET AND MYND DOMAIN-CONTAINING PROTEIN 4"/>
    <property type="match status" value="1"/>
</dbReference>
<keyword evidence="4" id="KW-0479">Metal-binding</keyword>
<evidence type="ECO:0000256" key="3">
    <source>
        <dbReference type="ARBA" id="ARBA00022691"/>
    </source>
</evidence>
<dbReference type="GO" id="GO:0005737">
    <property type="term" value="C:cytoplasm"/>
    <property type="evidence" value="ECO:0007669"/>
    <property type="project" value="TreeGrafter"/>
</dbReference>
<accession>A0AAD9KQA1</accession>
<dbReference type="InterPro" id="IPR044421">
    <property type="entry name" value="SMYD4_SET"/>
</dbReference>
<keyword evidence="6" id="KW-0862">Zinc</keyword>
<dbReference type="Pfam" id="PF00856">
    <property type="entry name" value="SET"/>
    <property type="match status" value="1"/>
</dbReference>
<dbReference type="Pfam" id="PF01753">
    <property type="entry name" value="zf-MYND"/>
    <property type="match status" value="1"/>
</dbReference>
<keyword evidence="2" id="KW-0808">Transferase</keyword>
<dbReference type="InterPro" id="IPR046341">
    <property type="entry name" value="SET_dom_sf"/>
</dbReference>
<evidence type="ECO:0000256" key="9">
    <source>
        <dbReference type="ARBA" id="ARBA00093680"/>
    </source>
</evidence>
<evidence type="ECO:0000256" key="8">
    <source>
        <dbReference type="ARBA" id="ARBA00093635"/>
    </source>
</evidence>
<organism evidence="14 15">
    <name type="scientific">Ridgeia piscesae</name>
    <name type="common">Tubeworm</name>
    <dbReference type="NCBI Taxonomy" id="27915"/>
    <lineage>
        <taxon>Eukaryota</taxon>
        <taxon>Metazoa</taxon>
        <taxon>Spiralia</taxon>
        <taxon>Lophotrochozoa</taxon>
        <taxon>Annelida</taxon>
        <taxon>Polychaeta</taxon>
        <taxon>Sedentaria</taxon>
        <taxon>Canalipalpata</taxon>
        <taxon>Sabellida</taxon>
        <taxon>Siboglinidae</taxon>
        <taxon>Ridgeia</taxon>
    </lineage>
</organism>
<dbReference type="GO" id="GO:0008168">
    <property type="term" value="F:methyltransferase activity"/>
    <property type="evidence" value="ECO:0007669"/>
    <property type="project" value="UniProtKB-KW"/>
</dbReference>
<comment type="caution">
    <text evidence="14">The sequence shown here is derived from an EMBL/GenBank/DDBJ whole genome shotgun (WGS) entry which is preliminary data.</text>
</comment>
<evidence type="ECO:0000256" key="11">
    <source>
        <dbReference type="SAM" id="MobiDB-lite"/>
    </source>
</evidence>
<dbReference type="Proteomes" id="UP001209878">
    <property type="component" value="Unassembled WGS sequence"/>
</dbReference>
<evidence type="ECO:0000313" key="14">
    <source>
        <dbReference type="EMBL" id="KAK2175698.1"/>
    </source>
</evidence>
<dbReference type="InterPro" id="IPR052097">
    <property type="entry name" value="SET-MYND_domain_protein"/>
</dbReference>
<evidence type="ECO:0000256" key="7">
    <source>
        <dbReference type="ARBA" id="ARBA00093423"/>
    </source>
</evidence>
<dbReference type="CDD" id="cd10536">
    <property type="entry name" value="SET_SMYD4"/>
    <property type="match status" value="1"/>
</dbReference>
<name>A0AAD9KQA1_RIDPI</name>
<feature type="compositionally biased region" description="Basic and acidic residues" evidence="11">
    <location>
        <begin position="59"/>
        <end position="70"/>
    </location>
</feature>
<dbReference type="SUPFAM" id="SSF82199">
    <property type="entry name" value="SET domain"/>
    <property type="match status" value="1"/>
</dbReference>
<feature type="domain" description="SET" evidence="12">
    <location>
        <begin position="234"/>
        <end position="507"/>
    </location>
</feature>
<evidence type="ECO:0000313" key="15">
    <source>
        <dbReference type="Proteomes" id="UP001209878"/>
    </source>
</evidence>
<comment type="function">
    <text evidence="7">Protein-lysine N-methyltransferase. Monomethylates PRMT5, modulating its transcriptional activity. May also act as a histone methyltransferase. Plays a critical role in cardiac development. Acts as a key epigenetic regulator of gene expression during cardiac development via its dual activities as a methyltransferase and negative regulator of HDAC1.</text>
</comment>
<keyword evidence="3" id="KW-0949">S-adenosyl-L-methionine</keyword>
<gene>
    <name evidence="14" type="ORF">NP493_710g01020</name>
</gene>
<feature type="domain" description="MYND-type" evidence="13">
    <location>
        <begin position="279"/>
        <end position="318"/>
    </location>
</feature>
<dbReference type="Gene3D" id="1.25.40.10">
    <property type="entry name" value="Tetratricopeptide repeat domain"/>
    <property type="match status" value="1"/>
</dbReference>
<keyword evidence="5 10" id="KW-0863">Zinc-finger</keyword>
<dbReference type="InterPro" id="IPR001214">
    <property type="entry name" value="SET_dom"/>
</dbReference>
<dbReference type="EMBL" id="JAODUO010000712">
    <property type="protein sequence ID" value="KAK2175698.1"/>
    <property type="molecule type" value="Genomic_DNA"/>
</dbReference>
<evidence type="ECO:0000256" key="2">
    <source>
        <dbReference type="ARBA" id="ARBA00022679"/>
    </source>
</evidence>
<dbReference type="GO" id="GO:0032259">
    <property type="term" value="P:methylation"/>
    <property type="evidence" value="ECO:0007669"/>
    <property type="project" value="UniProtKB-KW"/>
</dbReference>
<dbReference type="InterPro" id="IPR002893">
    <property type="entry name" value="Znf_MYND"/>
</dbReference>
<evidence type="ECO:0000256" key="4">
    <source>
        <dbReference type="ARBA" id="ARBA00022723"/>
    </source>
</evidence>
<dbReference type="GO" id="GO:0042826">
    <property type="term" value="F:histone deacetylase binding"/>
    <property type="evidence" value="ECO:0007669"/>
    <property type="project" value="TreeGrafter"/>
</dbReference>
<sequence length="666" mass="74015">MDDVTPYYAAVQRILYGVTCDTMRMFSAQTTDADRVKFMGGLECVRGIFDVTPPSSDKSGAESTREREVGNESYQQREYAQALSHYNRSVLLAPLATKGVSQELVLALGNRSAALYQLQRYRECLADVELAVRHRYPTALAYKLFDRKGRCLMALGRTNEASAAFLKVCELLGLSNLDANRRQALRESTARQIDACALSPDDNEGISGLHGVGNNRHLPSVSGNRSRVFANASDAFDLKFSPDCGRFVTASRDVRVGEFVLVEKPYASVLDCKHYDTRCFHCFVAVDVPVPCTNCARVRYCSETCRKASWDAYHARECRFLPVLLASGTGNLSLLTLRLMLVTGLRRLLKHNATPNTGSVFTDAGGCYRGGYGAVYNLVTQTQYRTPNTLLQYTILALFITETLRKMDFFGGDDVSGSDDRISRVGGAILRFLQIVSCNGVEVMQLDVQPQILRSTPERIGLALYATAALVNHSCNPAMEVIFYGDACAMRATCNTASSDELTIDYGYLYYSTTREERHKFLSEQYFFECLCDACVNNWGVKSALPGGSIPPLKCVRCQHRLSLTQREGKDPTKVKCRKCALVQNPLAYLDRLQESTAAVEKTLQTAKATSPVDAIPALERHVTLMDKYVMPPWRDYVTYTSTLKQCYRMLGNVKVKQTSATSMTS</sequence>
<dbReference type="PANTHER" id="PTHR46165:SF7">
    <property type="entry name" value="SET AND MYND DOMAIN-CONTAINING PROTEIN 4"/>
    <property type="match status" value="1"/>
</dbReference>
<keyword evidence="1" id="KW-0489">Methyltransferase</keyword>
<protein>
    <recommendedName>
        <fullName evidence="8">Protein-lysine N-methyltransferase SMYD4</fullName>
    </recommendedName>
    <alternativeName>
        <fullName evidence="9">SET and MYND domain-containing protein 4</fullName>
    </alternativeName>
</protein>
<keyword evidence="15" id="KW-1185">Reference proteome</keyword>
<dbReference type="GO" id="GO:0008270">
    <property type="term" value="F:zinc ion binding"/>
    <property type="evidence" value="ECO:0007669"/>
    <property type="project" value="UniProtKB-KW"/>
</dbReference>
<proteinExistence type="predicted"/>
<evidence type="ECO:0000256" key="10">
    <source>
        <dbReference type="PROSITE-ProRule" id="PRU00134"/>
    </source>
</evidence>
<evidence type="ECO:0000256" key="1">
    <source>
        <dbReference type="ARBA" id="ARBA00022603"/>
    </source>
</evidence>
<dbReference type="InterPro" id="IPR011990">
    <property type="entry name" value="TPR-like_helical_dom_sf"/>
</dbReference>
<dbReference type="GO" id="GO:0005634">
    <property type="term" value="C:nucleus"/>
    <property type="evidence" value="ECO:0007669"/>
    <property type="project" value="TreeGrafter"/>
</dbReference>
<evidence type="ECO:0000256" key="6">
    <source>
        <dbReference type="ARBA" id="ARBA00022833"/>
    </source>
</evidence>
<evidence type="ECO:0000259" key="13">
    <source>
        <dbReference type="PROSITE" id="PS50865"/>
    </source>
</evidence>
<dbReference type="SUPFAM" id="SSF144232">
    <property type="entry name" value="HIT/MYND zinc finger-like"/>
    <property type="match status" value="1"/>
</dbReference>
<dbReference type="PROSITE" id="PS50280">
    <property type="entry name" value="SET"/>
    <property type="match status" value="1"/>
</dbReference>
<evidence type="ECO:0000259" key="12">
    <source>
        <dbReference type="PROSITE" id="PS50280"/>
    </source>
</evidence>
<dbReference type="AlphaFoldDB" id="A0AAD9KQA1"/>
<feature type="region of interest" description="Disordered" evidence="11">
    <location>
        <begin position="53"/>
        <end position="72"/>
    </location>
</feature>